<evidence type="ECO:0000259" key="7">
    <source>
        <dbReference type="Pfam" id="PF01379"/>
    </source>
</evidence>
<comment type="subunit">
    <text evidence="6">Monomer.</text>
</comment>
<comment type="miscellaneous">
    <text evidence="6">The porphobilinogen subunits are added to the dipyrromethane group.</text>
</comment>
<keyword evidence="4 6" id="KW-0627">Porphyrin biosynthesis</keyword>
<evidence type="ECO:0000256" key="4">
    <source>
        <dbReference type="ARBA" id="ARBA00023244"/>
    </source>
</evidence>
<feature type="modified residue" description="S-(dipyrrolylmethanemethyl)cysteine" evidence="6">
    <location>
        <position position="249"/>
    </location>
</feature>
<evidence type="ECO:0000256" key="3">
    <source>
        <dbReference type="ARBA" id="ARBA00022679"/>
    </source>
</evidence>
<dbReference type="Pfam" id="PF03900">
    <property type="entry name" value="Porphobil_deamC"/>
    <property type="match status" value="1"/>
</dbReference>
<comment type="function">
    <text evidence="1 6">Tetrapolymerization of the monopyrrole PBG into the hydroxymethylbilane pre-uroporphyrinogen in several discrete steps.</text>
</comment>
<dbReference type="PIRSF" id="PIRSF001438">
    <property type="entry name" value="4pyrrol_synth_OHMeBilane_synth"/>
    <property type="match status" value="1"/>
</dbReference>
<organism evidence="9 10">
    <name type="scientific">Paenibacillus mendelii</name>
    <dbReference type="NCBI Taxonomy" id="206163"/>
    <lineage>
        <taxon>Bacteria</taxon>
        <taxon>Bacillati</taxon>
        <taxon>Bacillota</taxon>
        <taxon>Bacilli</taxon>
        <taxon>Bacillales</taxon>
        <taxon>Paenibacillaceae</taxon>
        <taxon>Paenibacillus</taxon>
    </lineage>
</organism>
<protein>
    <recommendedName>
        <fullName evidence="6">Porphobilinogen deaminase</fullName>
        <shortName evidence="6">PBG</shortName>
        <ecNumber evidence="6">2.5.1.61</ecNumber>
    </recommendedName>
    <alternativeName>
        <fullName evidence="6">Hydroxymethylbilane synthase</fullName>
        <shortName evidence="6">HMBS</shortName>
    </alternativeName>
    <alternativeName>
        <fullName evidence="6">Pre-uroporphyrinogen synthase</fullName>
    </alternativeName>
</protein>
<dbReference type="NCBIfam" id="TIGR00212">
    <property type="entry name" value="hemC"/>
    <property type="match status" value="1"/>
</dbReference>
<dbReference type="GO" id="GO:0004418">
    <property type="term" value="F:hydroxymethylbilane synthase activity"/>
    <property type="evidence" value="ECO:0007669"/>
    <property type="project" value="UniProtKB-EC"/>
</dbReference>
<evidence type="ECO:0000259" key="8">
    <source>
        <dbReference type="Pfam" id="PF03900"/>
    </source>
</evidence>
<dbReference type="Gene3D" id="3.40.190.10">
    <property type="entry name" value="Periplasmic binding protein-like II"/>
    <property type="match status" value="2"/>
</dbReference>
<accession>A0ABV6JA55</accession>
<feature type="domain" description="Porphobilinogen deaminase C-terminal" evidence="8">
    <location>
        <begin position="233"/>
        <end position="307"/>
    </location>
</feature>
<dbReference type="EC" id="2.5.1.61" evidence="6"/>
<evidence type="ECO:0000256" key="1">
    <source>
        <dbReference type="ARBA" id="ARBA00002869"/>
    </source>
</evidence>
<name>A0ABV6JA55_9BACL</name>
<evidence type="ECO:0000256" key="6">
    <source>
        <dbReference type="HAMAP-Rule" id="MF_00260"/>
    </source>
</evidence>
<dbReference type="InterPro" id="IPR036803">
    <property type="entry name" value="Porphobilinogen_deaminase_C_sf"/>
</dbReference>
<reference evidence="9 10" key="1">
    <citation type="submission" date="2024-09" db="EMBL/GenBank/DDBJ databases">
        <authorList>
            <person name="Sun Q."/>
            <person name="Mori K."/>
        </authorList>
    </citation>
    <scope>NUCLEOTIDE SEQUENCE [LARGE SCALE GENOMIC DNA]</scope>
    <source>
        <strain evidence="9 10">CCM 4839</strain>
    </source>
</reference>
<comment type="catalytic activity">
    <reaction evidence="5 6">
        <text>4 porphobilinogen + H2O = hydroxymethylbilane + 4 NH4(+)</text>
        <dbReference type="Rhea" id="RHEA:13185"/>
        <dbReference type="ChEBI" id="CHEBI:15377"/>
        <dbReference type="ChEBI" id="CHEBI:28938"/>
        <dbReference type="ChEBI" id="CHEBI:57845"/>
        <dbReference type="ChEBI" id="CHEBI:58126"/>
        <dbReference type="EC" id="2.5.1.61"/>
    </reaction>
</comment>
<gene>
    <name evidence="6 9" type="primary">hemC</name>
    <name evidence="9" type="ORF">ACFFJ8_15380</name>
</gene>
<evidence type="ECO:0000313" key="9">
    <source>
        <dbReference type="EMBL" id="MFC0392753.1"/>
    </source>
</evidence>
<dbReference type="PROSITE" id="PS00533">
    <property type="entry name" value="PORPHOBILINOGEN_DEAM"/>
    <property type="match status" value="1"/>
</dbReference>
<keyword evidence="10" id="KW-1185">Reference proteome</keyword>
<dbReference type="InterPro" id="IPR022419">
    <property type="entry name" value="Porphobilin_deaminase_cofac_BS"/>
</dbReference>
<comment type="caution">
    <text evidence="9">The sequence shown here is derived from an EMBL/GenBank/DDBJ whole genome shotgun (WGS) entry which is preliminary data.</text>
</comment>
<dbReference type="EMBL" id="JBHLVF010000023">
    <property type="protein sequence ID" value="MFC0392753.1"/>
    <property type="molecule type" value="Genomic_DNA"/>
</dbReference>
<dbReference type="PANTHER" id="PTHR11557:SF0">
    <property type="entry name" value="PORPHOBILINOGEN DEAMINASE"/>
    <property type="match status" value="1"/>
</dbReference>
<dbReference type="PRINTS" id="PR00151">
    <property type="entry name" value="PORPHBDMNASE"/>
</dbReference>
<dbReference type="Proteomes" id="UP001589818">
    <property type="component" value="Unassembled WGS sequence"/>
</dbReference>
<dbReference type="Gene3D" id="3.30.160.40">
    <property type="entry name" value="Porphobilinogen deaminase, C-terminal domain"/>
    <property type="match status" value="1"/>
</dbReference>
<feature type="domain" description="Porphobilinogen deaminase N-terminal" evidence="7">
    <location>
        <begin position="9"/>
        <end position="220"/>
    </location>
</feature>
<dbReference type="CDD" id="cd13646">
    <property type="entry name" value="PBP2_EcHMBS_like"/>
    <property type="match status" value="1"/>
</dbReference>
<dbReference type="InterPro" id="IPR000860">
    <property type="entry name" value="HemC"/>
</dbReference>
<evidence type="ECO:0000256" key="2">
    <source>
        <dbReference type="ARBA" id="ARBA00005638"/>
    </source>
</evidence>
<keyword evidence="3 6" id="KW-0808">Transferase</keyword>
<proteinExistence type="inferred from homology"/>
<dbReference type="InterPro" id="IPR022418">
    <property type="entry name" value="Porphobilinogen_deaminase_C"/>
</dbReference>
<comment type="similarity">
    <text evidence="2 6">Belongs to the HMBS family.</text>
</comment>
<evidence type="ECO:0000256" key="5">
    <source>
        <dbReference type="ARBA" id="ARBA00048169"/>
    </source>
</evidence>
<dbReference type="RefSeq" id="WP_204818813.1">
    <property type="nucleotide sequence ID" value="NZ_JANHOF010000005.1"/>
</dbReference>
<dbReference type="InterPro" id="IPR022417">
    <property type="entry name" value="Porphobilin_deaminase_N"/>
</dbReference>
<dbReference type="HAMAP" id="MF_00260">
    <property type="entry name" value="Porphobil_deam"/>
    <property type="match status" value="1"/>
</dbReference>
<dbReference type="SUPFAM" id="SSF54782">
    <property type="entry name" value="Porphobilinogen deaminase (hydroxymethylbilane synthase), C-terminal domain"/>
    <property type="match status" value="1"/>
</dbReference>
<dbReference type="SUPFAM" id="SSF53850">
    <property type="entry name" value="Periplasmic binding protein-like II"/>
    <property type="match status" value="1"/>
</dbReference>
<comment type="cofactor">
    <cofactor evidence="6">
        <name>dipyrromethane</name>
        <dbReference type="ChEBI" id="CHEBI:60342"/>
    </cofactor>
    <text evidence="6">Binds 1 dipyrromethane group covalently.</text>
</comment>
<evidence type="ECO:0000313" key="10">
    <source>
        <dbReference type="Proteomes" id="UP001589818"/>
    </source>
</evidence>
<dbReference type="PANTHER" id="PTHR11557">
    <property type="entry name" value="PORPHOBILINOGEN DEAMINASE"/>
    <property type="match status" value="1"/>
</dbReference>
<dbReference type="Pfam" id="PF01379">
    <property type="entry name" value="Porphobil_deam"/>
    <property type="match status" value="1"/>
</dbReference>
<sequence length="320" mass="34499">MKQAIKRTIVVGTRQSALALTQTGQVIEQLKAVCSEHNLPYDFEVRKIVTKGDRILDVMLSKVGGKGLFVKEIEESLLNKEIDFAVHSMKDMPYSLPEGLMNGAIPKRVDPRDCLITNGGLTFDQLPEGALVGTSSLRRASQLKHIRPDLRMESVRGNIDTRIRKLETEGFDAVVLAAAGLYRMGWEDRISSYVPVDVCVPAVGQGALGIECRVNDSGVRELLDMINDPETAFAVQAERSFLGALNGGCQIPIGAHATLLEERAADGSLQLSLTGIVGSPDGSVLLKETRLGTDPQRVGIEAAEALRARGADRILAEVGG</sequence>